<keyword evidence="5" id="KW-0328">Glycosyltransferase</keyword>
<evidence type="ECO:0000256" key="2">
    <source>
        <dbReference type="ARBA" id="ARBA00004922"/>
    </source>
</evidence>
<dbReference type="InterPro" id="IPR026050">
    <property type="entry name" value="C1GALT1/C1GALT1_chp1"/>
</dbReference>
<evidence type="ECO:0000256" key="9">
    <source>
        <dbReference type="ARBA" id="ARBA00022968"/>
    </source>
</evidence>
<dbReference type="AlphaFoldDB" id="A0AB34H322"/>
<evidence type="ECO:0000256" key="12">
    <source>
        <dbReference type="ARBA" id="ARBA00048842"/>
    </source>
</evidence>
<sequence length="162" mass="17961">MLRIFSVSFCHAVPTRVSNTSWQPLFLFVWRTFYPRVRPLAAAGCGEPCLVPIVKQTWAGQAGHIEYYSDYADSSIPTVDLGIPNTERGHCGKTFAILERFLNHSYDKIAWLVIVDDDTLISISRLQHLLSCYDASEPVFLGERYGYGLGTGGYSYVTGGGG</sequence>
<reference evidence="14 15" key="1">
    <citation type="submission" date="2022-11" db="EMBL/GenBank/DDBJ databases">
        <title>Whole genome sequence of Eschrichtius robustus ER-17-0199.</title>
        <authorList>
            <person name="Bruniche-Olsen A."/>
            <person name="Black A.N."/>
            <person name="Fields C.J."/>
            <person name="Walden K."/>
            <person name="Dewoody J.A."/>
        </authorList>
    </citation>
    <scope>NUCLEOTIDE SEQUENCE [LARGE SCALE GENOMIC DNA]</scope>
    <source>
        <strain evidence="14">ER-17-0199</strain>
        <tissue evidence="14">Blubber</tissue>
    </source>
</reference>
<evidence type="ECO:0000256" key="1">
    <source>
        <dbReference type="ARBA" id="ARBA00004606"/>
    </source>
</evidence>
<evidence type="ECO:0000256" key="4">
    <source>
        <dbReference type="ARBA" id="ARBA00012557"/>
    </source>
</evidence>
<feature type="domain" description="Fringe-like glycosyltransferase" evidence="13">
    <location>
        <begin position="51"/>
        <end position="162"/>
    </location>
</feature>
<evidence type="ECO:0000256" key="3">
    <source>
        <dbReference type="ARBA" id="ARBA00006462"/>
    </source>
</evidence>
<dbReference type="Pfam" id="PF02434">
    <property type="entry name" value="Fringe"/>
    <property type="match status" value="1"/>
</dbReference>
<dbReference type="EC" id="2.4.1.122" evidence="4"/>
<evidence type="ECO:0000313" key="14">
    <source>
        <dbReference type="EMBL" id="KAJ8785602.1"/>
    </source>
</evidence>
<evidence type="ECO:0000256" key="11">
    <source>
        <dbReference type="ARBA" id="ARBA00023136"/>
    </source>
</evidence>
<evidence type="ECO:0000313" key="15">
    <source>
        <dbReference type="Proteomes" id="UP001159641"/>
    </source>
</evidence>
<evidence type="ECO:0000256" key="8">
    <source>
        <dbReference type="ARBA" id="ARBA00022741"/>
    </source>
</evidence>
<dbReference type="Proteomes" id="UP001159641">
    <property type="component" value="Unassembled WGS sequence"/>
</dbReference>
<comment type="pathway">
    <text evidence="2">Protein modification; protein glycosylation.</text>
</comment>
<keyword evidence="6" id="KW-0808">Transferase</keyword>
<evidence type="ECO:0000256" key="5">
    <source>
        <dbReference type="ARBA" id="ARBA00022676"/>
    </source>
</evidence>
<dbReference type="GO" id="GO:0016020">
    <property type="term" value="C:membrane"/>
    <property type="evidence" value="ECO:0007669"/>
    <property type="project" value="UniProtKB-SubCell"/>
</dbReference>
<evidence type="ECO:0000259" key="13">
    <source>
        <dbReference type="Pfam" id="PF02434"/>
    </source>
</evidence>
<dbReference type="InterPro" id="IPR003378">
    <property type="entry name" value="Fringe-like_glycosylTrfase"/>
</dbReference>
<dbReference type="Gene3D" id="3.90.550.50">
    <property type="match status" value="1"/>
</dbReference>
<protein>
    <recommendedName>
        <fullName evidence="4">N-acetylgalactosaminide beta-1,3-galactosyltransferase</fullName>
        <ecNumber evidence="4">2.4.1.122</ecNumber>
    </recommendedName>
</protein>
<dbReference type="EMBL" id="JAIQCJ010002014">
    <property type="protein sequence ID" value="KAJ8785602.1"/>
    <property type="molecule type" value="Genomic_DNA"/>
</dbReference>
<keyword evidence="10" id="KW-1133">Transmembrane helix</keyword>
<dbReference type="PANTHER" id="PTHR23033:SF14">
    <property type="entry name" value="GLYCOPROTEIN-N-ACETYLGALACTOSAMINE 3-BETA-GALACTOSYLTRANSFERASE 1-RELATED"/>
    <property type="match status" value="1"/>
</dbReference>
<dbReference type="GO" id="GO:0016263">
    <property type="term" value="F:glycoprotein-N-acetylgalactosamine 3-beta-galactosyltransferase activity"/>
    <property type="evidence" value="ECO:0007669"/>
    <property type="project" value="UniProtKB-EC"/>
</dbReference>
<organism evidence="14 15">
    <name type="scientific">Eschrichtius robustus</name>
    <name type="common">California gray whale</name>
    <name type="synonym">Eschrichtius gibbosus</name>
    <dbReference type="NCBI Taxonomy" id="9764"/>
    <lineage>
        <taxon>Eukaryota</taxon>
        <taxon>Metazoa</taxon>
        <taxon>Chordata</taxon>
        <taxon>Craniata</taxon>
        <taxon>Vertebrata</taxon>
        <taxon>Euteleostomi</taxon>
        <taxon>Mammalia</taxon>
        <taxon>Eutheria</taxon>
        <taxon>Laurasiatheria</taxon>
        <taxon>Artiodactyla</taxon>
        <taxon>Whippomorpha</taxon>
        <taxon>Cetacea</taxon>
        <taxon>Mysticeti</taxon>
        <taxon>Eschrichtiidae</taxon>
        <taxon>Eschrichtius</taxon>
    </lineage>
</organism>
<proteinExistence type="inferred from homology"/>
<keyword evidence="15" id="KW-1185">Reference proteome</keyword>
<keyword evidence="9" id="KW-0735">Signal-anchor</keyword>
<name>A0AB34H322_ESCRO</name>
<evidence type="ECO:0000256" key="7">
    <source>
        <dbReference type="ARBA" id="ARBA00022692"/>
    </source>
</evidence>
<evidence type="ECO:0000256" key="6">
    <source>
        <dbReference type="ARBA" id="ARBA00022679"/>
    </source>
</evidence>
<keyword evidence="8" id="KW-0547">Nucleotide-binding</keyword>
<accession>A0AB34H322</accession>
<keyword evidence="11" id="KW-0472">Membrane</keyword>
<comment type="similarity">
    <text evidence="3">Belongs to the glycosyltransferase 31 family. Beta3-Gal-T subfamily.</text>
</comment>
<comment type="subcellular location">
    <subcellularLocation>
        <location evidence="1">Membrane</location>
        <topology evidence="1">Single-pass type II membrane protein</topology>
    </subcellularLocation>
</comment>
<gene>
    <name evidence="14" type="ORF">J1605_007199</name>
</gene>
<comment type="caution">
    <text evidence="14">The sequence shown here is derived from an EMBL/GenBank/DDBJ whole genome shotgun (WGS) entry which is preliminary data.</text>
</comment>
<comment type="catalytic activity">
    <reaction evidence="12">
        <text>an N-acetyl-alpha-D-galactosaminyl derivative + UDP-alpha-D-galactose = a beta-D-galactosyl-(1-&gt;3)-N-acetyl-alpha-D-galactosaminyl derivative + UDP + H(+)</text>
        <dbReference type="Rhea" id="RHEA:15621"/>
        <dbReference type="ChEBI" id="CHEBI:15378"/>
        <dbReference type="ChEBI" id="CHEBI:28257"/>
        <dbReference type="ChEBI" id="CHEBI:58223"/>
        <dbReference type="ChEBI" id="CHEBI:66914"/>
        <dbReference type="ChEBI" id="CHEBI:133470"/>
        <dbReference type="EC" id="2.4.1.122"/>
    </reaction>
</comment>
<keyword evidence="7" id="KW-0812">Transmembrane</keyword>
<dbReference type="GO" id="GO:0000166">
    <property type="term" value="F:nucleotide binding"/>
    <property type="evidence" value="ECO:0007669"/>
    <property type="project" value="UniProtKB-KW"/>
</dbReference>
<dbReference type="PANTHER" id="PTHR23033">
    <property type="entry name" value="BETA1,3-GALACTOSYLTRANSFERASE"/>
    <property type="match status" value="1"/>
</dbReference>
<evidence type="ECO:0000256" key="10">
    <source>
        <dbReference type="ARBA" id="ARBA00022989"/>
    </source>
</evidence>